<gene>
    <name evidence="12" type="ORF">CU097_014700</name>
</gene>
<dbReference type="FunFam" id="1.20.272.10:FF:000005">
    <property type="entry name" value="Replication factor C subunit 1"/>
    <property type="match status" value="1"/>
</dbReference>
<dbReference type="InterPro" id="IPR008921">
    <property type="entry name" value="DNA_pol3_clamp-load_cplx_C"/>
</dbReference>
<dbReference type="Pfam" id="PF00561">
    <property type="entry name" value="Abhydrolase_1"/>
    <property type="match status" value="1"/>
</dbReference>
<dbReference type="EMBL" id="PJQL01000209">
    <property type="protein sequence ID" value="RCH98290.1"/>
    <property type="molecule type" value="Genomic_DNA"/>
</dbReference>
<feature type="region of interest" description="Disordered" evidence="10">
    <location>
        <begin position="1"/>
        <end position="188"/>
    </location>
</feature>
<evidence type="ECO:0000256" key="8">
    <source>
        <dbReference type="ARBA" id="ARBA00023125"/>
    </source>
</evidence>
<dbReference type="Gene3D" id="1.10.8.60">
    <property type="match status" value="1"/>
</dbReference>
<keyword evidence="8" id="KW-0238">DNA-binding</keyword>
<dbReference type="GO" id="GO:0005634">
    <property type="term" value="C:nucleus"/>
    <property type="evidence" value="ECO:0007669"/>
    <property type="project" value="UniProtKB-SubCell"/>
</dbReference>
<evidence type="ECO:0000256" key="9">
    <source>
        <dbReference type="ARBA" id="ARBA00023242"/>
    </source>
</evidence>
<sequence>MGIEKYFLQKSVPKKHNQNNDGNDNDDDGDFQQPIVPKHAAKKQKAEESKPVDPATFFASSSSSSKSKDKTATKAASKRKKAVVEVSDDDYEPEQEEDKHERKPPAAKRARHAPSPSPTPEPVPVIEEKPKVEKAEKVEKVEKVEKEEKKEEKKTEKKAEKKAEKKDEKKEEDIKEEKKEEKPKKKGFYQMMNREGPKALGTRPEPVGAPNCLNNMTFVISGEFETLTKEQTRDIVMRYGGRVTSAVSGKTTYLLRGRDAGESKLAKAKQIGTKVLDEDGFYQLVESSSPKEIKQPNIPSKPAKETDKKVTSTKASSSSVDTKGKQSEAKVTGVTTETSLWTDKYRPKTIQDIIGNKEMVKRINDWLANYDSHKKAVSSQAAGDSDINSYRAILISGPPGIGKTTTAHVVAETNGYEALEFNASDVRNKKILEQNLSEMMDNRTMTEFFQADKSKAATKPKGKKVVLIMDEVDGMSAGDRGGAAELAAMIRKTKIPIICICNDVRSPKVGPLTPANQIRPKLMSIAFKEKLDINPNAIEELVSITQNDIRQIINILSTYRLNNTSMGYDDAKRIGKTNQKNTILNPFEIPGELLASGNWRQKTLNEKYEIYFHDYSLSPLMFYENYCKVKPQKASFMSTTGSAKEIACNEMELIAKAAEAIADGDLVDSMIHGSSQQYSLMPVQSIFSCVRPAYYMEGYMQTRTGFPSWLGNNSKAAKYSRLLSDLQTRMRVKASGDRSEIRLNYLTTLNERIFGNVAQENYEEAIEYMDNYYLDRENLETLSDLKAIATPTEDMTDTLVEEDTDYVEDTPEEEDSSLDADISDSKYIKESKKRKNGSSQSSQSKKASTLYTAIVITLCFDTPQRIVRNFKIQTSDNVMIGAWHILPTKYYEKYALREREGDLGAVFDDALKEHDTFVYFHGNALHRASPWRVEFYKSLSSKFSRSNIIAVDYRGFGDSESTPNEAGLRLDAQAVLRWLNDRKVSNDHISLIGHSLGTGVATTLAYDMSKAGHPPKALILQAGYTSISTLVFEYNVIPYLSLLTPLTYNPKLQDWAVSKLNHRFDSLSRIRHVSSPILILFGSKDWEIPVLNSHKLFHRAILGEREFEDLERFVNKTITRTIIPNEATIYKHPQRIHMVEVHHADHNNLGYFDMTYQAIHDLIN</sequence>
<evidence type="ECO:0000256" key="5">
    <source>
        <dbReference type="ARBA" id="ARBA00022705"/>
    </source>
</evidence>
<dbReference type="InterPro" id="IPR003593">
    <property type="entry name" value="AAA+_ATPase"/>
</dbReference>
<dbReference type="GO" id="GO:0006271">
    <property type="term" value="P:DNA strand elongation involved in DNA replication"/>
    <property type="evidence" value="ECO:0007669"/>
    <property type="project" value="UniProtKB-ARBA"/>
</dbReference>
<dbReference type="PANTHER" id="PTHR23389:SF6">
    <property type="entry name" value="REPLICATION FACTOR C SUBUNIT 1"/>
    <property type="match status" value="1"/>
</dbReference>
<dbReference type="InterPro" id="IPR029058">
    <property type="entry name" value="AB_hydrolase_fold"/>
</dbReference>
<proteinExistence type="inferred from homology"/>
<evidence type="ECO:0000256" key="3">
    <source>
        <dbReference type="ARBA" id="ARBA00020401"/>
    </source>
</evidence>
<dbReference type="Pfam" id="PF00533">
    <property type="entry name" value="BRCT"/>
    <property type="match status" value="1"/>
</dbReference>
<dbReference type="InterPro" id="IPR047854">
    <property type="entry name" value="RFC_lid"/>
</dbReference>
<dbReference type="InterPro" id="IPR036420">
    <property type="entry name" value="BRCT_dom_sf"/>
</dbReference>
<feature type="compositionally biased region" description="Low complexity" evidence="10">
    <location>
        <begin position="312"/>
        <end position="321"/>
    </location>
</feature>
<dbReference type="Pfam" id="PF25361">
    <property type="entry name" value="AAA_lid_RFC1"/>
    <property type="match status" value="1"/>
</dbReference>
<dbReference type="Pfam" id="PF00004">
    <property type="entry name" value="AAA"/>
    <property type="match status" value="1"/>
</dbReference>
<dbReference type="InterPro" id="IPR001357">
    <property type="entry name" value="BRCT_dom"/>
</dbReference>
<dbReference type="CDD" id="cd17752">
    <property type="entry name" value="BRCT_RFC1"/>
    <property type="match status" value="1"/>
</dbReference>
<dbReference type="SUPFAM" id="SSF48019">
    <property type="entry name" value="post-AAA+ oligomerization domain-like"/>
    <property type="match status" value="1"/>
</dbReference>
<dbReference type="InterPro" id="IPR027417">
    <property type="entry name" value="P-loop_NTPase"/>
</dbReference>
<dbReference type="InterPro" id="IPR013725">
    <property type="entry name" value="DNA_replication_fac_RFC1_C"/>
</dbReference>
<evidence type="ECO:0000259" key="11">
    <source>
        <dbReference type="PROSITE" id="PS50172"/>
    </source>
</evidence>
<dbReference type="GO" id="GO:0003689">
    <property type="term" value="F:DNA clamp loader activity"/>
    <property type="evidence" value="ECO:0007669"/>
    <property type="project" value="InterPro"/>
</dbReference>
<dbReference type="PANTHER" id="PTHR23389">
    <property type="entry name" value="CHROMOSOME TRANSMISSION FIDELITY FACTOR 18"/>
    <property type="match status" value="1"/>
</dbReference>
<evidence type="ECO:0000256" key="4">
    <source>
        <dbReference type="ARBA" id="ARBA00022553"/>
    </source>
</evidence>
<evidence type="ECO:0000256" key="2">
    <source>
        <dbReference type="ARBA" id="ARBA00006116"/>
    </source>
</evidence>
<feature type="compositionally biased region" description="Acidic residues" evidence="10">
    <location>
        <begin position="86"/>
        <end position="96"/>
    </location>
</feature>
<evidence type="ECO:0000256" key="7">
    <source>
        <dbReference type="ARBA" id="ARBA00022840"/>
    </source>
</evidence>
<comment type="caution">
    <text evidence="12">The sequence shown here is derived from an EMBL/GenBank/DDBJ whole genome shotgun (WGS) entry which is preliminary data.</text>
</comment>
<dbReference type="InterPro" id="IPR003959">
    <property type="entry name" value="ATPase_AAA_core"/>
</dbReference>
<feature type="domain" description="BRCT" evidence="11">
    <location>
        <begin position="208"/>
        <end position="298"/>
    </location>
</feature>
<comment type="subcellular location">
    <subcellularLocation>
        <location evidence="1">Nucleus</location>
    </subcellularLocation>
</comment>
<keyword evidence="7" id="KW-0067">ATP-binding</keyword>
<dbReference type="FunFam" id="1.10.8.60:FF:000021">
    <property type="entry name" value="Replication factor C subunit 1"/>
    <property type="match status" value="1"/>
</dbReference>
<feature type="region of interest" description="Disordered" evidence="10">
    <location>
        <begin position="287"/>
        <end position="332"/>
    </location>
</feature>
<dbReference type="Gene3D" id="3.40.50.300">
    <property type="entry name" value="P-loop containing nucleotide triphosphate hydrolases"/>
    <property type="match status" value="1"/>
</dbReference>
<dbReference type="Pfam" id="PF08519">
    <property type="entry name" value="RFC1"/>
    <property type="match status" value="1"/>
</dbReference>
<dbReference type="OrthoDB" id="446168at2759"/>
<comment type="similarity">
    <text evidence="2">Belongs to the activator 1 large subunit family.</text>
</comment>
<dbReference type="SUPFAM" id="SSF52540">
    <property type="entry name" value="P-loop containing nucleoside triphosphate hydrolases"/>
    <property type="match status" value="1"/>
</dbReference>
<keyword evidence="13" id="KW-1185">Reference proteome</keyword>
<evidence type="ECO:0000256" key="10">
    <source>
        <dbReference type="SAM" id="MobiDB-lite"/>
    </source>
</evidence>
<protein>
    <recommendedName>
        <fullName evidence="3">Replication factor C subunit 1</fullName>
    </recommendedName>
</protein>
<evidence type="ECO:0000256" key="6">
    <source>
        <dbReference type="ARBA" id="ARBA00022741"/>
    </source>
</evidence>
<dbReference type="Gene3D" id="1.20.272.10">
    <property type="match status" value="1"/>
</dbReference>
<dbReference type="GO" id="GO:0005663">
    <property type="term" value="C:DNA replication factor C complex"/>
    <property type="evidence" value="ECO:0007669"/>
    <property type="project" value="InterPro"/>
</dbReference>
<keyword evidence="9" id="KW-0539">Nucleus</keyword>
<dbReference type="Gene3D" id="3.40.50.10190">
    <property type="entry name" value="BRCT domain"/>
    <property type="match status" value="1"/>
</dbReference>
<keyword evidence="5" id="KW-0235">DNA replication</keyword>
<dbReference type="SUPFAM" id="SSF52113">
    <property type="entry name" value="BRCT domain"/>
    <property type="match status" value="1"/>
</dbReference>
<dbReference type="GO" id="GO:0005524">
    <property type="term" value="F:ATP binding"/>
    <property type="evidence" value="ECO:0007669"/>
    <property type="project" value="UniProtKB-KW"/>
</dbReference>
<dbReference type="Proteomes" id="UP000252139">
    <property type="component" value="Unassembled WGS sequence"/>
</dbReference>
<dbReference type="CDD" id="cd18140">
    <property type="entry name" value="HLD_clamp_RFC"/>
    <property type="match status" value="1"/>
</dbReference>
<dbReference type="FunFam" id="3.40.50.300:FF:000395">
    <property type="entry name" value="Replication factor C subunit 1"/>
    <property type="match status" value="1"/>
</dbReference>
<evidence type="ECO:0000313" key="12">
    <source>
        <dbReference type="EMBL" id="RCH98290.1"/>
    </source>
</evidence>
<dbReference type="SUPFAM" id="SSF53474">
    <property type="entry name" value="alpha/beta-Hydrolases"/>
    <property type="match status" value="1"/>
</dbReference>
<keyword evidence="6" id="KW-0547">Nucleotide-binding</keyword>
<dbReference type="FunFam" id="3.40.50.10190:FF:000001">
    <property type="entry name" value="Replication factor C subunit 1"/>
    <property type="match status" value="1"/>
</dbReference>
<evidence type="ECO:0000313" key="13">
    <source>
        <dbReference type="Proteomes" id="UP000252139"/>
    </source>
</evidence>
<dbReference type="AlphaFoldDB" id="A0A367K7Z6"/>
<dbReference type="STRING" id="86630.A0A367K7Z6"/>
<reference evidence="12 13" key="1">
    <citation type="journal article" date="2018" name="G3 (Bethesda)">
        <title>Phylogenetic and Phylogenomic Definition of Rhizopus Species.</title>
        <authorList>
            <person name="Gryganskyi A.P."/>
            <person name="Golan J."/>
            <person name="Dolatabadi S."/>
            <person name="Mondo S."/>
            <person name="Robb S."/>
            <person name="Idnurm A."/>
            <person name="Muszewska A."/>
            <person name="Steczkiewicz K."/>
            <person name="Masonjones S."/>
            <person name="Liao H.L."/>
            <person name="Gajdeczka M.T."/>
            <person name="Anike F."/>
            <person name="Vuek A."/>
            <person name="Anishchenko I.M."/>
            <person name="Voigt K."/>
            <person name="de Hoog G.S."/>
            <person name="Smith M.E."/>
            <person name="Heitman J."/>
            <person name="Vilgalys R."/>
            <person name="Stajich J.E."/>
        </authorList>
    </citation>
    <scope>NUCLEOTIDE SEQUENCE [LARGE SCALE GENOMIC DNA]</scope>
    <source>
        <strain evidence="12 13">CBS 357.93</strain>
    </source>
</reference>
<dbReference type="SMART" id="SM00382">
    <property type="entry name" value="AAA"/>
    <property type="match status" value="1"/>
</dbReference>
<feature type="compositionally biased region" description="Basic and acidic residues" evidence="10">
    <location>
        <begin position="126"/>
        <end position="183"/>
    </location>
</feature>
<dbReference type="Gene3D" id="3.40.50.1820">
    <property type="entry name" value="alpha/beta hydrolase"/>
    <property type="match status" value="1"/>
</dbReference>
<dbReference type="GO" id="GO:0003677">
    <property type="term" value="F:DNA binding"/>
    <property type="evidence" value="ECO:0007669"/>
    <property type="project" value="UniProtKB-KW"/>
</dbReference>
<accession>A0A367K7Z6</accession>
<organism evidence="12 13">
    <name type="scientific">Rhizopus azygosporus</name>
    <name type="common">Rhizopus microsporus var. azygosporus</name>
    <dbReference type="NCBI Taxonomy" id="86630"/>
    <lineage>
        <taxon>Eukaryota</taxon>
        <taxon>Fungi</taxon>
        <taxon>Fungi incertae sedis</taxon>
        <taxon>Mucoromycota</taxon>
        <taxon>Mucoromycotina</taxon>
        <taxon>Mucoromycetes</taxon>
        <taxon>Mucorales</taxon>
        <taxon>Mucorineae</taxon>
        <taxon>Rhizopodaceae</taxon>
        <taxon>Rhizopus</taxon>
    </lineage>
</organism>
<name>A0A367K7Z6_RHIAZ</name>
<dbReference type="InterPro" id="IPR000073">
    <property type="entry name" value="AB_hydrolase_1"/>
</dbReference>
<evidence type="ECO:0000256" key="1">
    <source>
        <dbReference type="ARBA" id="ARBA00004123"/>
    </source>
</evidence>
<dbReference type="PROSITE" id="PS50172">
    <property type="entry name" value="BRCT"/>
    <property type="match status" value="1"/>
</dbReference>
<dbReference type="GO" id="GO:0016887">
    <property type="term" value="F:ATP hydrolysis activity"/>
    <property type="evidence" value="ECO:0007669"/>
    <property type="project" value="InterPro"/>
</dbReference>
<keyword evidence="4" id="KW-0597">Phosphoprotein</keyword>
<dbReference type="SMART" id="SM00292">
    <property type="entry name" value="BRCT"/>
    <property type="match status" value="1"/>
</dbReference>
<dbReference type="CDD" id="cd00009">
    <property type="entry name" value="AAA"/>
    <property type="match status" value="1"/>
</dbReference>